<dbReference type="Gene3D" id="3.40.50.300">
    <property type="entry name" value="P-loop containing nucleotide triphosphate hydrolases"/>
    <property type="match status" value="1"/>
</dbReference>
<dbReference type="FunFam" id="3.40.50.300:FF:000808">
    <property type="entry name" value="Small GTP-binding protein, putative"/>
    <property type="match status" value="1"/>
</dbReference>
<dbReference type="SMART" id="SM00176">
    <property type="entry name" value="RAN"/>
    <property type="match status" value="1"/>
</dbReference>
<name>A0A4T0X4Z9_9ASCO</name>
<dbReference type="PROSITE" id="PS51421">
    <property type="entry name" value="RAS"/>
    <property type="match status" value="1"/>
</dbReference>
<dbReference type="AlphaFoldDB" id="A0A4T0X4Z9"/>
<dbReference type="Proteomes" id="UP000307173">
    <property type="component" value="Unassembled WGS sequence"/>
</dbReference>
<dbReference type="PANTHER" id="PTHR47978">
    <property type="match status" value="1"/>
</dbReference>
<protein>
    <submittedName>
        <fullName evidence="2">Uncharacterized protein</fullName>
    </submittedName>
</protein>
<evidence type="ECO:0000256" key="1">
    <source>
        <dbReference type="ARBA" id="ARBA00022741"/>
    </source>
</evidence>
<gene>
    <name evidence="2" type="ORF">CANINC_000885</name>
</gene>
<dbReference type="GO" id="GO:0003924">
    <property type="term" value="F:GTPase activity"/>
    <property type="evidence" value="ECO:0007669"/>
    <property type="project" value="InterPro"/>
</dbReference>
<dbReference type="NCBIfam" id="TIGR00231">
    <property type="entry name" value="small_GTP"/>
    <property type="match status" value="1"/>
</dbReference>
<accession>A0A4T0X4Z9</accession>
<dbReference type="SMART" id="SM00173">
    <property type="entry name" value="RAS"/>
    <property type="match status" value="1"/>
</dbReference>
<comment type="caution">
    <text evidence="2">The sequence shown here is derived from an EMBL/GenBank/DDBJ whole genome shotgun (WGS) entry which is preliminary data.</text>
</comment>
<dbReference type="OrthoDB" id="63533at2759"/>
<proteinExistence type="predicted"/>
<dbReference type="EMBL" id="SELW01000141">
    <property type="protein sequence ID" value="TID30531.1"/>
    <property type="molecule type" value="Genomic_DNA"/>
</dbReference>
<reference evidence="2 3" key="1">
    <citation type="journal article" date="2019" name="Front. Genet.">
        <title>Whole-Genome Sequencing of the Opportunistic Yeast Pathogen Candida inconspicua Uncovers Its Hybrid Origin.</title>
        <authorList>
            <person name="Mixao V."/>
            <person name="Hansen A.P."/>
            <person name="Saus E."/>
            <person name="Boekhout T."/>
            <person name="Lass-Florl C."/>
            <person name="Gabaldon T."/>
        </authorList>
    </citation>
    <scope>NUCLEOTIDE SEQUENCE [LARGE SCALE GENOMIC DNA]</scope>
    <source>
        <strain evidence="2 3">CBS 180</strain>
    </source>
</reference>
<keyword evidence="1" id="KW-0547">Nucleotide-binding</keyword>
<dbReference type="InterPro" id="IPR005225">
    <property type="entry name" value="Small_GTP-bd"/>
</dbReference>
<evidence type="ECO:0000313" key="2">
    <source>
        <dbReference type="EMBL" id="TID30531.1"/>
    </source>
</evidence>
<dbReference type="PROSITE" id="PS51419">
    <property type="entry name" value="RAB"/>
    <property type="match status" value="1"/>
</dbReference>
<dbReference type="SUPFAM" id="SSF52540">
    <property type="entry name" value="P-loop containing nucleoside triphosphate hydrolases"/>
    <property type="match status" value="1"/>
</dbReference>
<evidence type="ECO:0000313" key="3">
    <source>
        <dbReference type="Proteomes" id="UP000307173"/>
    </source>
</evidence>
<organism evidence="2 3">
    <name type="scientific">Pichia inconspicua</name>
    <dbReference type="NCBI Taxonomy" id="52247"/>
    <lineage>
        <taxon>Eukaryota</taxon>
        <taxon>Fungi</taxon>
        <taxon>Dikarya</taxon>
        <taxon>Ascomycota</taxon>
        <taxon>Saccharomycotina</taxon>
        <taxon>Pichiomycetes</taxon>
        <taxon>Pichiales</taxon>
        <taxon>Pichiaceae</taxon>
        <taxon>Pichia</taxon>
    </lineage>
</organism>
<dbReference type="SMART" id="SM00175">
    <property type="entry name" value="RAB"/>
    <property type="match status" value="1"/>
</dbReference>
<dbReference type="Pfam" id="PF00071">
    <property type="entry name" value="Ras"/>
    <property type="match status" value="1"/>
</dbReference>
<keyword evidence="3" id="KW-1185">Reference proteome</keyword>
<dbReference type="InterPro" id="IPR001806">
    <property type="entry name" value="Small_GTPase"/>
</dbReference>
<dbReference type="GO" id="GO:0005525">
    <property type="term" value="F:GTP binding"/>
    <property type="evidence" value="ECO:0007669"/>
    <property type="project" value="InterPro"/>
</dbReference>
<dbReference type="PRINTS" id="PR00449">
    <property type="entry name" value="RASTRNSFRMNG"/>
</dbReference>
<dbReference type="InterPro" id="IPR027417">
    <property type="entry name" value="P-loop_NTPase"/>
</dbReference>
<dbReference type="STRING" id="52247.A0A4T0X4Z9"/>
<sequence>MTALPAEIKVADYKIVLLGESSVGKSSIVERFQMNIFNDKKSSTIGAAFINKKIVVDTVKGEPTKMINFQIWDTAGQERFHNLTPLYYRNANLALVVYDVTNDHSVVKADYWINQLEEFPEIQVVLVGNKVDLESSIDEEELTKLQNSHTDKIIGEFKTSAKLGDGIKEMFEFITKNVGDEYYHGINDDNDNNGLIDLNYNNQNTHNQTCLC</sequence>
<dbReference type="SMART" id="SM00174">
    <property type="entry name" value="RHO"/>
    <property type="match status" value="1"/>
</dbReference>